<dbReference type="EMBL" id="JAXLQG010000015">
    <property type="protein sequence ID" value="KAK5532290.1"/>
    <property type="molecule type" value="Genomic_DNA"/>
</dbReference>
<evidence type="ECO:0000313" key="2">
    <source>
        <dbReference type="Proteomes" id="UP001345827"/>
    </source>
</evidence>
<sequence>MLADKARPREVTPEDLARYISRLSYSNASLSPSQWLPDFRTDRPGLDYENENKPYVEARRHVWPDDTDLELFMQNPQDTDDRGLSLEVKRVVDFCNGKTLPSIGPDEPGDSQDALVAWLDERAYEDGVFSSRSYRGPLTSHGLSRELRKNRYHHGKGRATRPRHPPPVRYVGCTNAPGSVPNQVSEPDADRRLIFVTDLNSSCIQALINTASTHQASALRDAVAKHLAFEPVVEVKIQADGLAMFELSFHIPGLLCRPSQTTDHRRFKNGEPLRRRNDISFLNWEDGLPAEFLYENQVSCVIAGLHEHNWVAYCFVDTYFDGGNERRETVAEYHKDKVSEDGMNTDPLTYGTCDADKPLWDPRKYFLTVYLHRTTPVIREWLLLIEKIEHGFRIYEQV</sequence>
<accession>A0AAV9Q0E7</accession>
<protein>
    <submittedName>
        <fullName evidence="1">Uncharacterized protein</fullName>
    </submittedName>
</protein>
<dbReference type="Proteomes" id="UP001345827">
    <property type="component" value="Unassembled WGS sequence"/>
</dbReference>
<evidence type="ECO:0000313" key="1">
    <source>
        <dbReference type="EMBL" id="KAK5532290.1"/>
    </source>
</evidence>
<proteinExistence type="predicted"/>
<organism evidence="1 2">
    <name type="scientific">Vermiconidia calcicola</name>
    <dbReference type="NCBI Taxonomy" id="1690605"/>
    <lineage>
        <taxon>Eukaryota</taxon>
        <taxon>Fungi</taxon>
        <taxon>Dikarya</taxon>
        <taxon>Ascomycota</taxon>
        <taxon>Pezizomycotina</taxon>
        <taxon>Dothideomycetes</taxon>
        <taxon>Dothideomycetidae</taxon>
        <taxon>Mycosphaerellales</taxon>
        <taxon>Extremaceae</taxon>
        <taxon>Vermiconidia</taxon>
    </lineage>
</organism>
<comment type="caution">
    <text evidence="1">The sequence shown here is derived from an EMBL/GenBank/DDBJ whole genome shotgun (WGS) entry which is preliminary data.</text>
</comment>
<dbReference type="AlphaFoldDB" id="A0AAV9Q0E7"/>
<keyword evidence="2" id="KW-1185">Reference proteome</keyword>
<name>A0AAV9Q0E7_9PEZI</name>
<gene>
    <name evidence="1" type="ORF">LTR25_007823</name>
</gene>
<reference evidence="1 2" key="1">
    <citation type="submission" date="2023-06" db="EMBL/GenBank/DDBJ databases">
        <title>Black Yeasts Isolated from many extreme environments.</title>
        <authorList>
            <person name="Coleine C."/>
            <person name="Stajich J.E."/>
            <person name="Selbmann L."/>
        </authorList>
    </citation>
    <scope>NUCLEOTIDE SEQUENCE [LARGE SCALE GENOMIC DNA]</scope>
    <source>
        <strain evidence="1 2">CCFEE 5887</strain>
    </source>
</reference>